<accession>A0A1H5RHZ0</accession>
<protein>
    <submittedName>
        <fullName evidence="3">Anthranilate synthase component 2</fullName>
    </submittedName>
</protein>
<dbReference type="EMBL" id="FNUJ01000017">
    <property type="protein sequence ID" value="SEF37996.1"/>
    <property type="molecule type" value="Genomic_DNA"/>
</dbReference>
<evidence type="ECO:0000313" key="4">
    <source>
        <dbReference type="Proteomes" id="UP000198878"/>
    </source>
</evidence>
<gene>
    <name evidence="3" type="ORF">SAMN05421837_11762</name>
</gene>
<sequence>MICVLDNYDSFVYNLVQYLGDLGASCQVYRNDEVSVADVAALEPEMVLISPGPGDPADAGISVELVRALAGRVPILGVCLGHQAIGAAFGARVVHAAEPMHGKCSPLAHDGRGVFTGLPNPLTVARYHSLVLDPASLPADLVVTAWSSTGEVMGVRHRELPIEGVQFHPESLFTEGGMAMVANALRPRTLVRS</sequence>
<dbReference type="SUPFAM" id="SSF52317">
    <property type="entry name" value="Class I glutamine amidotransferase-like"/>
    <property type="match status" value="1"/>
</dbReference>
<dbReference type="Proteomes" id="UP000198878">
    <property type="component" value="Unassembled WGS sequence"/>
</dbReference>
<dbReference type="InterPro" id="IPR006221">
    <property type="entry name" value="TrpG/PapA_dom"/>
</dbReference>
<dbReference type="InterPro" id="IPR050472">
    <property type="entry name" value="Anth_synth/Amidotransfase"/>
</dbReference>
<dbReference type="InterPro" id="IPR017926">
    <property type="entry name" value="GATASE"/>
</dbReference>
<dbReference type="PRINTS" id="PR00097">
    <property type="entry name" value="ANTSNTHASEII"/>
</dbReference>
<name>A0A1H5RHZ0_9PSEU</name>
<evidence type="ECO:0000259" key="2">
    <source>
        <dbReference type="Pfam" id="PF00117"/>
    </source>
</evidence>
<dbReference type="PRINTS" id="PR00099">
    <property type="entry name" value="CPSGATASE"/>
</dbReference>
<keyword evidence="1" id="KW-0315">Glutamine amidotransferase</keyword>
<dbReference type="RefSeq" id="WP_086679859.1">
    <property type="nucleotide sequence ID" value="NZ_FNUJ01000017.1"/>
</dbReference>
<dbReference type="GO" id="GO:0004049">
    <property type="term" value="F:anthranilate synthase activity"/>
    <property type="evidence" value="ECO:0007669"/>
    <property type="project" value="TreeGrafter"/>
</dbReference>
<dbReference type="OrthoDB" id="9803598at2"/>
<evidence type="ECO:0000313" key="3">
    <source>
        <dbReference type="EMBL" id="SEF37996.1"/>
    </source>
</evidence>
<evidence type="ECO:0000256" key="1">
    <source>
        <dbReference type="ARBA" id="ARBA00022962"/>
    </source>
</evidence>
<dbReference type="STRING" id="218821.SAMN05421837_11762"/>
<dbReference type="PANTHER" id="PTHR43418:SF4">
    <property type="entry name" value="MULTIFUNCTIONAL TRYPTOPHAN BIOSYNTHESIS PROTEIN"/>
    <property type="match status" value="1"/>
</dbReference>
<proteinExistence type="predicted"/>
<dbReference type="FunFam" id="3.40.50.880:FF:000003">
    <property type="entry name" value="Anthranilate synthase component II"/>
    <property type="match status" value="1"/>
</dbReference>
<dbReference type="Pfam" id="PF00117">
    <property type="entry name" value="GATase"/>
    <property type="match status" value="1"/>
</dbReference>
<dbReference type="Gene3D" id="3.40.50.880">
    <property type="match status" value="1"/>
</dbReference>
<dbReference type="InterPro" id="IPR029062">
    <property type="entry name" value="Class_I_gatase-like"/>
</dbReference>
<dbReference type="CDD" id="cd01743">
    <property type="entry name" value="GATase1_Anthranilate_Synthase"/>
    <property type="match status" value="1"/>
</dbReference>
<feature type="domain" description="Glutamine amidotransferase" evidence="2">
    <location>
        <begin position="4"/>
        <end position="185"/>
    </location>
</feature>
<dbReference type="NCBIfam" id="TIGR00566">
    <property type="entry name" value="trpG_papA"/>
    <property type="match status" value="1"/>
</dbReference>
<dbReference type="PROSITE" id="PS51273">
    <property type="entry name" value="GATASE_TYPE_1"/>
    <property type="match status" value="1"/>
</dbReference>
<dbReference type="AlphaFoldDB" id="A0A1H5RHZ0"/>
<keyword evidence="4" id="KW-1185">Reference proteome</keyword>
<organism evidence="3 4">
    <name type="scientific">Amycolatopsis pretoriensis</name>
    <dbReference type="NCBI Taxonomy" id="218821"/>
    <lineage>
        <taxon>Bacteria</taxon>
        <taxon>Bacillati</taxon>
        <taxon>Actinomycetota</taxon>
        <taxon>Actinomycetes</taxon>
        <taxon>Pseudonocardiales</taxon>
        <taxon>Pseudonocardiaceae</taxon>
        <taxon>Amycolatopsis</taxon>
    </lineage>
</organism>
<dbReference type="PRINTS" id="PR00096">
    <property type="entry name" value="GATASE"/>
</dbReference>
<dbReference type="GO" id="GO:0005829">
    <property type="term" value="C:cytosol"/>
    <property type="evidence" value="ECO:0007669"/>
    <property type="project" value="TreeGrafter"/>
</dbReference>
<dbReference type="GO" id="GO:0000162">
    <property type="term" value="P:L-tryptophan biosynthetic process"/>
    <property type="evidence" value="ECO:0007669"/>
    <property type="project" value="TreeGrafter"/>
</dbReference>
<reference evidence="4" key="1">
    <citation type="submission" date="2016-10" db="EMBL/GenBank/DDBJ databases">
        <authorList>
            <person name="Varghese N."/>
            <person name="Submissions S."/>
        </authorList>
    </citation>
    <scope>NUCLEOTIDE SEQUENCE [LARGE SCALE GENOMIC DNA]</scope>
    <source>
        <strain evidence="4">DSM 44654</strain>
    </source>
</reference>
<dbReference type="PANTHER" id="PTHR43418">
    <property type="entry name" value="MULTIFUNCTIONAL TRYPTOPHAN BIOSYNTHESIS PROTEIN-RELATED"/>
    <property type="match status" value="1"/>
</dbReference>